<evidence type="ECO:0000256" key="1">
    <source>
        <dbReference type="ARBA" id="ARBA00004141"/>
    </source>
</evidence>
<keyword evidence="3 7" id="KW-0812">Transmembrane</keyword>
<organism evidence="8 9">
    <name type="scientific">Fundulus heteroclitus</name>
    <name type="common">Killifish</name>
    <name type="synonym">Mummichog</name>
    <dbReference type="NCBI Taxonomy" id="8078"/>
    <lineage>
        <taxon>Eukaryota</taxon>
        <taxon>Metazoa</taxon>
        <taxon>Chordata</taxon>
        <taxon>Craniata</taxon>
        <taxon>Vertebrata</taxon>
        <taxon>Euteleostomi</taxon>
        <taxon>Actinopterygii</taxon>
        <taxon>Neopterygii</taxon>
        <taxon>Teleostei</taxon>
        <taxon>Neoteleostei</taxon>
        <taxon>Acanthomorphata</taxon>
        <taxon>Ovalentaria</taxon>
        <taxon>Atherinomorphae</taxon>
        <taxon>Cyprinodontiformes</taxon>
        <taxon>Fundulidae</taxon>
        <taxon>Fundulus</taxon>
    </lineage>
</organism>
<dbReference type="Proteomes" id="UP000265000">
    <property type="component" value="Unplaced"/>
</dbReference>
<evidence type="ECO:0000256" key="7">
    <source>
        <dbReference type="SAM" id="Phobius"/>
    </source>
</evidence>
<feature type="region of interest" description="Disordered" evidence="6">
    <location>
        <begin position="204"/>
        <end position="360"/>
    </location>
</feature>
<feature type="transmembrane region" description="Helical" evidence="7">
    <location>
        <begin position="55"/>
        <end position="80"/>
    </location>
</feature>
<comment type="similarity">
    <text evidence="2">Belongs to the TMEM54 family.</text>
</comment>
<name>A0A3Q2PRA6_FUNHE</name>
<comment type="subcellular location">
    <subcellularLocation>
        <location evidence="1">Membrane</location>
        <topology evidence="1">Multi-pass membrane protein</topology>
    </subcellularLocation>
</comment>
<dbReference type="Ensembl" id="ENSFHET00000023529.1">
    <property type="protein sequence ID" value="ENSFHEP00000015417.1"/>
    <property type="gene ID" value="ENSFHEG00000017031.1"/>
</dbReference>
<sequence>MGCAGMCCDDLEEPKALMKMGLSVILVGHVNFLLGALVHGIVLRQINLHEKARGMGYAITNVVTLITGMLGVVDGILAIVLSKNKKSKRLTWSLFSISLVSSLVAGGSTVGLLASVVQTILNGGRLLLTHCRFPDAIDYSSITNECPFDPTRIYSTTMVLWVGLIVSCSIQTVYSARCLAACVSFLGLPGCPKRMRRKNYTRPINVGIPAAKPNQPRYTEAPRRHHDNPQVYMEPPRVHNVPPRHHTEQARRHDKYSQLYANSPGNHNTPGKHYTEPPRSNHKPSRRTTAPPKLERQTPPRHLPLQSRSLPSAERQPLRQSPRERSDIERQETRTGRQQRGHEQRRDLRRGTVDRSSFWI</sequence>
<dbReference type="GeneID" id="105935395"/>
<evidence type="ECO:0000256" key="3">
    <source>
        <dbReference type="ARBA" id="ARBA00022692"/>
    </source>
</evidence>
<dbReference type="GO" id="GO:0016020">
    <property type="term" value="C:membrane"/>
    <property type="evidence" value="ECO:0007669"/>
    <property type="project" value="UniProtKB-SubCell"/>
</dbReference>
<dbReference type="AlphaFoldDB" id="A0A3Q2PRA6"/>
<reference evidence="8" key="2">
    <citation type="submission" date="2025-09" db="UniProtKB">
        <authorList>
            <consortium name="Ensembl"/>
        </authorList>
    </citation>
    <scope>IDENTIFICATION</scope>
</reference>
<accession>A0A3Q2PRA6</accession>
<dbReference type="STRING" id="8078.ENSFHEP00000015417"/>
<keyword evidence="9" id="KW-1185">Reference proteome</keyword>
<proteinExistence type="inferred from homology"/>
<dbReference type="PANTHER" id="PTHR31258:SF5">
    <property type="entry name" value="TMEM54 PROTEIN-RELATED"/>
    <property type="match status" value="1"/>
</dbReference>
<dbReference type="GeneTree" id="ENSGT00390000004700"/>
<feature type="transmembrane region" description="Helical" evidence="7">
    <location>
        <begin position="92"/>
        <end position="117"/>
    </location>
</feature>
<evidence type="ECO:0000256" key="5">
    <source>
        <dbReference type="ARBA" id="ARBA00023136"/>
    </source>
</evidence>
<feature type="compositionally biased region" description="Polar residues" evidence="6">
    <location>
        <begin position="259"/>
        <end position="269"/>
    </location>
</feature>
<evidence type="ECO:0000256" key="6">
    <source>
        <dbReference type="SAM" id="MobiDB-lite"/>
    </source>
</evidence>
<evidence type="ECO:0000256" key="4">
    <source>
        <dbReference type="ARBA" id="ARBA00022989"/>
    </source>
</evidence>
<protein>
    <submittedName>
        <fullName evidence="8">Transmembrane protein 54b</fullName>
    </submittedName>
</protein>
<dbReference type="OrthoDB" id="9389418at2759"/>
<keyword evidence="5 7" id="KW-0472">Membrane</keyword>
<dbReference type="Pfam" id="PF12304">
    <property type="entry name" value="BCLP"/>
    <property type="match status" value="1"/>
</dbReference>
<dbReference type="PANTHER" id="PTHR31258">
    <property type="entry name" value="KERATINOCYTE-ASSOCIATED PROTEIN 3"/>
    <property type="match status" value="1"/>
</dbReference>
<feature type="transmembrane region" description="Helical" evidence="7">
    <location>
        <begin position="21"/>
        <end position="43"/>
    </location>
</feature>
<reference evidence="8" key="1">
    <citation type="submission" date="2025-08" db="UniProtKB">
        <authorList>
            <consortium name="Ensembl"/>
        </authorList>
    </citation>
    <scope>IDENTIFICATION</scope>
</reference>
<evidence type="ECO:0000313" key="9">
    <source>
        <dbReference type="Proteomes" id="UP000265000"/>
    </source>
</evidence>
<evidence type="ECO:0000313" key="8">
    <source>
        <dbReference type="Ensembl" id="ENSFHEP00000015417.1"/>
    </source>
</evidence>
<dbReference type="InterPro" id="IPR020977">
    <property type="entry name" value="Beta-casein-like"/>
</dbReference>
<keyword evidence="4 7" id="KW-1133">Transmembrane helix</keyword>
<evidence type="ECO:0000256" key="2">
    <source>
        <dbReference type="ARBA" id="ARBA00011030"/>
    </source>
</evidence>
<feature type="compositionally biased region" description="Basic and acidic residues" evidence="6">
    <location>
        <begin position="321"/>
        <end position="353"/>
    </location>
</feature>